<sequence length="135" mass="15320">MPFLSLPFEIIKMIASELPDEDVLDLMCTNRQLHDLLIRDLYKRTIDTDPSGYALFCLHLAVEDDNLLMANLLLETGANVNAEYESRAPFDSARSLTPLDVDCIMFQSSTAATQVQSKWYEQQYGCPDANRQIVK</sequence>
<dbReference type="GeneID" id="81458476"/>
<dbReference type="SUPFAM" id="SSF81383">
    <property type="entry name" value="F-box domain"/>
    <property type="match status" value="1"/>
</dbReference>
<organism evidence="3 4">
    <name type="scientific">Penicillium concentricum</name>
    <dbReference type="NCBI Taxonomy" id="293559"/>
    <lineage>
        <taxon>Eukaryota</taxon>
        <taxon>Fungi</taxon>
        <taxon>Dikarya</taxon>
        <taxon>Ascomycota</taxon>
        <taxon>Pezizomycotina</taxon>
        <taxon>Eurotiomycetes</taxon>
        <taxon>Eurotiomycetidae</taxon>
        <taxon>Eurotiales</taxon>
        <taxon>Aspergillaceae</taxon>
        <taxon>Penicillium</taxon>
    </lineage>
</organism>
<evidence type="ECO:0000256" key="1">
    <source>
        <dbReference type="PROSITE-ProRule" id="PRU00023"/>
    </source>
</evidence>
<evidence type="ECO:0000313" key="3">
    <source>
        <dbReference type="EMBL" id="KAJ5383652.1"/>
    </source>
</evidence>
<keyword evidence="4" id="KW-1185">Reference proteome</keyword>
<keyword evidence="1" id="KW-0040">ANK repeat</keyword>
<dbReference type="PROSITE" id="PS50297">
    <property type="entry name" value="ANK_REP_REGION"/>
    <property type="match status" value="1"/>
</dbReference>
<reference evidence="3" key="2">
    <citation type="journal article" date="2023" name="IMA Fungus">
        <title>Comparative genomic study of the Penicillium genus elucidates a diverse pangenome and 15 lateral gene transfer events.</title>
        <authorList>
            <person name="Petersen C."/>
            <person name="Sorensen T."/>
            <person name="Nielsen M.R."/>
            <person name="Sondergaard T.E."/>
            <person name="Sorensen J.L."/>
            <person name="Fitzpatrick D.A."/>
            <person name="Frisvad J.C."/>
            <person name="Nielsen K.L."/>
        </authorList>
    </citation>
    <scope>NUCLEOTIDE SEQUENCE</scope>
    <source>
        <strain evidence="3">IBT 3081</strain>
    </source>
</reference>
<evidence type="ECO:0000259" key="2">
    <source>
        <dbReference type="PROSITE" id="PS50181"/>
    </source>
</evidence>
<gene>
    <name evidence="3" type="ORF">N7517_001563</name>
</gene>
<dbReference type="Proteomes" id="UP001147752">
    <property type="component" value="Unassembled WGS sequence"/>
</dbReference>
<dbReference type="InterPro" id="IPR036047">
    <property type="entry name" value="F-box-like_dom_sf"/>
</dbReference>
<dbReference type="PROSITE" id="PS50088">
    <property type="entry name" value="ANK_REPEAT"/>
    <property type="match status" value="1"/>
</dbReference>
<dbReference type="InterPro" id="IPR002110">
    <property type="entry name" value="Ankyrin_rpt"/>
</dbReference>
<feature type="domain" description="F-box" evidence="2">
    <location>
        <begin position="1"/>
        <end position="45"/>
    </location>
</feature>
<dbReference type="PROSITE" id="PS50181">
    <property type="entry name" value="FBOX"/>
    <property type="match status" value="1"/>
</dbReference>
<feature type="repeat" description="ANK" evidence="1">
    <location>
        <begin position="58"/>
        <end position="85"/>
    </location>
</feature>
<reference evidence="3" key="1">
    <citation type="submission" date="2022-12" db="EMBL/GenBank/DDBJ databases">
        <authorList>
            <person name="Petersen C."/>
        </authorList>
    </citation>
    <scope>NUCLEOTIDE SEQUENCE</scope>
    <source>
        <strain evidence="3">IBT 3081</strain>
    </source>
</reference>
<name>A0A9W9VIZ3_9EURO</name>
<comment type="caution">
    <text evidence="3">The sequence shown here is derived from an EMBL/GenBank/DDBJ whole genome shotgun (WGS) entry which is preliminary data.</text>
</comment>
<accession>A0A9W9VIZ3</accession>
<dbReference type="OrthoDB" id="366390at2759"/>
<dbReference type="Pfam" id="PF00646">
    <property type="entry name" value="F-box"/>
    <property type="match status" value="1"/>
</dbReference>
<dbReference type="RefSeq" id="XP_056583428.1">
    <property type="nucleotide sequence ID" value="XM_056719293.1"/>
</dbReference>
<dbReference type="Pfam" id="PF00023">
    <property type="entry name" value="Ank"/>
    <property type="match status" value="1"/>
</dbReference>
<dbReference type="InterPro" id="IPR001810">
    <property type="entry name" value="F-box_dom"/>
</dbReference>
<evidence type="ECO:0000313" key="4">
    <source>
        <dbReference type="Proteomes" id="UP001147752"/>
    </source>
</evidence>
<dbReference type="EMBL" id="JAPZBT010000001">
    <property type="protein sequence ID" value="KAJ5383652.1"/>
    <property type="molecule type" value="Genomic_DNA"/>
</dbReference>
<proteinExistence type="predicted"/>
<dbReference type="AlphaFoldDB" id="A0A9W9VIZ3"/>
<dbReference type="InterPro" id="IPR036770">
    <property type="entry name" value="Ankyrin_rpt-contain_sf"/>
</dbReference>
<protein>
    <recommendedName>
        <fullName evidence="2">F-box domain-containing protein</fullName>
    </recommendedName>
</protein>
<dbReference type="Gene3D" id="1.25.40.20">
    <property type="entry name" value="Ankyrin repeat-containing domain"/>
    <property type="match status" value="1"/>
</dbReference>